<feature type="transmembrane region" description="Helical" evidence="6">
    <location>
        <begin position="236"/>
        <end position="259"/>
    </location>
</feature>
<feature type="transmembrane region" description="Helical" evidence="6">
    <location>
        <begin position="155"/>
        <end position="182"/>
    </location>
</feature>
<evidence type="ECO:0000256" key="6">
    <source>
        <dbReference type="SAM" id="Phobius"/>
    </source>
</evidence>
<dbReference type="PANTHER" id="PTHR33048">
    <property type="entry name" value="PTH11-LIKE INTEGRAL MEMBRANE PROTEIN (AFU_ORTHOLOGUE AFUA_5G11245)"/>
    <property type="match status" value="1"/>
</dbReference>
<dbReference type="EMBL" id="JARVKF010000330">
    <property type="protein sequence ID" value="KAK9419295.1"/>
    <property type="molecule type" value="Genomic_DNA"/>
</dbReference>
<feature type="transmembrane region" description="Helical" evidence="6">
    <location>
        <begin position="36"/>
        <end position="57"/>
    </location>
</feature>
<evidence type="ECO:0000256" key="1">
    <source>
        <dbReference type="ARBA" id="ARBA00004141"/>
    </source>
</evidence>
<feature type="transmembrane region" description="Helical" evidence="6">
    <location>
        <begin position="202"/>
        <end position="224"/>
    </location>
</feature>
<evidence type="ECO:0000313" key="9">
    <source>
        <dbReference type="Proteomes" id="UP001408356"/>
    </source>
</evidence>
<reference evidence="8 9" key="1">
    <citation type="journal article" date="2024" name="J. Plant Pathol.">
        <title>Sequence and assembly of the genome of Seiridium unicorne, isolate CBS 538.82, causal agent of cypress canker disease.</title>
        <authorList>
            <person name="Scali E."/>
            <person name="Rocca G.D."/>
            <person name="Danti R."/>
            <person name="Garbelotto M."/>
            <person name="Barberini S."/>
            <person name="Baroncelli R."/>
            <person name="Emiliani G."/>
        </authorList>
    </citation>
    <scope>NUCLEOTIDE SEQUENCE [LARGE SCALE GENOMIC DNA]</scope>
    <source>
        <strain evidence="8 9">BM-138-508</strain>
    </source>
</reference>
<evidence type="ECO:0000256" key="3">
    <source>
        <dbReference type="ARBA" id="ARBA00022989"/>
    </source>
</evidence>
<keyword evidence="3 6" id="KW-1133">Transmembrane helix</keyword>
<name>A0ABR2UYF4_9PEZI</name>
<dbReference type="Proteomes" id="UP001408356">
    <property type="component" value="Unassembled WGS sequence"/>
</dbReference>
<evidence type="ECO:0000256" key="5">
    <source>
        <dbReference type="ARBA" id="ARBA00038359"/>
    </source>
</evidence>
<feature type="transmembrane region" description="Helical" evidence="6">
    <location>
        <begin position="279"/>
        <end position="303"/>
    </location>
</feature>
<comment type="caution">
    <text evidence="8">The sequence shown here is derived from an EMBL/GenBank/DDBJ whole genome shotgun (WGS) entry which is preliminary data.</text>
</comment>
<accession>A0ABR2UYF4</accession>
<feature type="transmembrane region" description="Helical" evidence="6">
    <location>
        <begin position="69"/>
        <end position="90"/>
    </location>
</feature>
<comment type="similarity">
    <text evidence="5">Belongs to the SAT4 family.</text>
</comment>
<feature type="domain" description="Rhodopsin" evidence="7">
    <location>
        <begin position="75"/>
        <end position="296"/>
    </location>
</feature>
<proteinExistence type="inferred from homology"/>
<dbReference type="InterPro" id="IPR052337">
    <property type="entry name" value="SAT4-like"/>
</dbReference>
<gene>
    <name evidence="8" type="ORF">SUNI508_01272</name>
</gene>
<keyword evidence="9" id="KW-1185">Reference proteome</keyword>
<sequence>MGDIPPGIDLSQIPLAPNPNGDPPNFDGGPSMEPTILATGITFIVISLVRLWVESLIQLPADDVHFKLTWNYGTDFCLFGALAGIAYWFVLYELQVKHGTAKHTWDIPVTAITPTVMKGQSAVLVLTSVANPLVKGSILVFFLRLFGTLRWVRIFCYGLLSATLVLYGAYLIALLVLCIPPRGQPWDSVLLARCATSTPATITIGVCAVVIDTAIFIMPFFIIAGLKLSRDRKRGLAIVFLVGFLIVVTSVVGLAYRIIVSNGSVDPLWDGAKVSITAYIEILGTAIVSCAPALSSFWFKILVKSNIYSSLRSMLSRSRLHGRSSPRSLSPRHHDLAHKHSADIEYCSHCEHCQPSKRLHTPSSTHELVETPSIPLRTIQKSTLITQNCSEGLYDDSAPQDRQVKTGNIIREEW</sequence>
<dbReference type="PANTHER" id="PTHR33048:SF146">
    <property type="entry name" value="INTEGRAL MEMBRANE PROTEIN"/>
    <property type="match status" value="1"/>
</dbReference>
<evidence type="ECO:0000256" key="4">
    <source>
        <dbReference type="ARBA" id="ARBA00023136"/>
    </source>
</evidence>
<dbReference type="Pfam" id="PF20684">
    <property type="entry name" value="Fung_rhodopsin"/>
    <property type="match status" value="1"/>
</dbReference>
<comment type="subcellular location">
    <subcellularLocation>
        <location evidence="1">Membrane</location>
        <topology evidence="1">Multi-pass membrane protein</topology>
    </subcellularLocation>
</comment>
<protein>
    <submittedName>
        <fullName evidence="8">Integral membrane protein</fullName>
    </submittedName>
</protein>
<evidence type="ECO:0000313" key="8">
    <source>
        <dbReference type="EMBL" id="KAK9419295.1"/>
    </source>
</evidence>
<feature type="transmembrane region" description="Helical" evidence="6">
    <location>
        <begin position="122"/>
        <end position="143"/>
    </location>
</feature>
<keyword evidence="2 6" id="KW-0812">Transmembrane</keyword>
<evidence type="ECO:0000256" key="2">
    <source>
        <dbReference type="ARBA" id="ARBA00022692"/>
    </source>
</evidence>
<dbReference type="InterPro" id="IPR049326">
    <property type="entry name" value="Rhodopsin_dom_fungi"/>
</dbReference>
<keyword evidence="4 6" id="KW-0472">Membrane</keyword>
<evidence type="ECO:0000259" key="7">
    <source>
        <dbReference type="Pfam" id="PF20684"/>
    </source>
</evidence>
<organism evidence="8 9">
    <name type="scientific">Seiridium unicorne</name>
    <dbReference type="NCBI Taxonomy" id="138068"/>
    <lineage>
        <taxon>Eukaryota</taxon>
        <taxon>Fungi</taxon>
        <taxon>Dikarya</taxon>
        <taxon>Ascomycota</taxon>
        <taxon>Pezizomycotina</taxon>
        <taxon>Sordariomycetes</taxon>
        <taxon>Xylariomycetidae</taxon>
        <taxon>Amphisphaeriales</taxon>
        <taxon>Sporocadaceae</taxon>
        <taxon>Seiridium</taxon>
    </lineage>
</organism>